<sequence length="145" mass="15888">MEDLVKGRGFGHVKWDGVTPIPIIDANKTVASVLAGCPDRDDYLEETWLAHNALMSEGEGIHLVGNCQKHGFFPAHTKGITMGMGSKVPMLLAPDNQRKGMGAILQCLVDTVFFKQISCYQNAAFLTVGTESLRPLQEYSQCHPQ</sequence>
<evidence type="ECO:0000313" key="2">
    <source>
        <dbReference type="Proteomes" id="UP001465976"/>
    </source>
</evidence>
<dbReference type="Proteomes" id="UP001465976">
    <property type="component" value="Unassembled WGS sequence"/>
</dbReference>
<dbReference type="EMBL" id="JBAHYK010000162">
    <property type="protein sequence ID" value="KAL0577352.1"/>
    <property type="molecule type" value="Genomic_DNA"/>
</dbReference>
<evidence type="ECO:0000313" key="1">
    <source>
        <dbReference type="EMBL" id="KAL0577352.1"/>
    </source>
</evidence>
<accession>A0ABR3FQ13</accession>
<reference evidence="1 2" key="1">
    <citation type="submission" date="2024-02" db="EMBL/GenBank/DDBJ databases">
        <title>A draft genome for the cacao thread blight pathogen Marasmius crinis-equi.</title>
        <authorList>
            <person name="Cohen S.P."/>
            <person name="Baruah I.K."/>
            <person name="Amoako-Attah I."/>
            <person name="Bukari Y."/>
            <person name="Meinhardt L.W."/>
            <person name="Bailey B.A."/>
        </authorList>
    </citation>
    <scope>NUCLEOTIDE SEQUENCE [LARGE SCALE GENOMIC DNA]</scope>
    <source>
        <strain evidence="1 2">GH-76</strain>
    </source>
</reference>
<gene>
    <name evidence="1" type="ORF">V5O48_004635</name>
</gene>
<keyword evidence="2" id="KW-1185">Reference proteome</keyword>
<name>A0ABR3FQ13_9AGAR</name>
<comment type="caution">
    <text evidence="1">The sequence shown here is derived from an EMBL/GenBank/DDBJ whole genome shotgun (WGS) entry which is preliminary data.</text>
</comment>
<organism evidence="1 2">
    <name type="scientific">Marasmius crinis-equi</name>
    <dbReference type="NCBI Taxonomy" id="585013"/>
    <lineage>
        <taxon>Eukaryota</taxon>
        <taxon>Fungi</taxon>
        <taxon>Dikarya</taxon>
        <taxon>Basidiomycota</taxon>
        <taxon>Agaricomycotina</taxon>
        <taxon>Agaricomycetes</taxon>
        <taxon>Agaricomycetidae</taxon>
        <taxon>Agaricales</taxon>
        <taxon>Marasmiineae</taxon>
        <taxon>Marasmiaceae</taxon>
        <taxon>Marasmius</taxon>
    </lineage>
</organism>
<protein>
    <submittedName>
        <fullName evidence="1">Uncharacterized protein</fullName>
    </submittedName>
</protein>
<proteinExistence type="predicted"/>